<feature type="compositionally biased region" description="Basic and acidic residues" evidence="1">
    <location>
        <begin position="1"/>
        <end position="45"/>
    </location>
</feature>
<dbReference type="InterPro" id="IPR011259">
    <property type="entry name" value="ERM_C_dom"/>
</dbReference>
<evidence type="ECO:0000259" key="3">
    <source>
        <dbReference type="Pfam" id="PF20492"/>
    </source>
</evidence>
<comment type="caution">
    <text evidence="4">The sequence shown here is derived from an EMBL/GenBank/DDBJ whole genome shotgun (WGS) entry which is preliminary data.</text>
</comment>
<dbReference type="InterPro" id="IPR000798">
    <property type="entry name" value="Ez/rad/moesin-like"/>
</dbReference>
<protein>
    <recommendedName>
        <fullName evidence="6">Moesin</fullName>
    </recommendedName>
</protein>
<dbReference type="PRINTS" id="PR00661">
    <property type="entry name" value="ERMFAMILY"/>
</dbReference>
<gene>
    <name evidence="4" type="ORF">GOODEAATRI_024896</name>
</gene>
<dbReference type="InterPro" id="IPR008954">
    <property type="entry name" value="Moesin_tail_sf"/>
</dbReference>
<keyword evidence="5" id="KW-1185">Reference proteome</keyword>
<evidence type="ECO:0000313" key="4">
    <source>
        <dbReference type="EMBL" id="MEQ2189399.1"/>
    </source>
</evidence>
<feature type="region of interest" description="Disordered" evidence="1">
    <location>
        <begin position="113"/>
        <end position="165"/>
    </location>
</feature>
<dbReference type="PANTHER" id="PTHR23281">
    <property type="entry name" value="MERLIN/MOESIN/EZRIN/RADIXIN"/>
    <property type="match status" value="1"/>
</dbReference>
<sequence length="222" mass="25630">MKAQRELEEQTRRALELEQERQKAREEAEKLERERQAAEEAKAELAKQAADQQKTQEQLAAELAEFTAKITLLEEAKRKKEDEATEWQHKALSAQEDLEKTKEELKTAITVPAHPGGHAEHEHDEQDENHAEASAELSNEGVSQLDLRSEEERVTEAQKNERVKKQLQTLSTELADARDETKKTQNDVLHAENVKQGRDKYKTLRQIRQGNTKQRIDEFESM</sequence>
<dbReference type="InterPro" id="IPR046810">
    <property type="entry name" value="ERM_helical"/>
</dbReference>
<feature type="compositionally biased region" description="Basic and acidic residues" evidence="1">
    <location>
        <begin position="77"/>
        <end position="89"/>
    </location>
</feature>
<feature type="compositionally biased region" description="Basic and acidic residues" evidence="1">
    <location>
        <begin position="117"/>
        <end position="133"/>
    </location>
</feature>
<dbReference type="InterPro" id="IPR011174">
    <property type="entry name" value="ERM"/>
</dbReference>
<evidence type="ECO:0000256" key="1">
    <source>
        <dbReference type="SAM" id="MobiDB-lite"/>
    </source>
</evidence>
<dbReference type="Gene3D" id="6.10.360.10">
    <property type="match status" value="1"/>
</dbReference>
<evidence type="ECO:0000313" key="5">
    <source>
        <dbReference type="Proteomes" id="UP001476798"/>
    </source>
</evidence>
<feature type="domain" description="Ezrin/radixin/moesin C-terminal" evidence="2">
    <location>
        <begin position="148"/>
        <end position="222"/>
    </location>
</feature>
<evidence type="ECO:0000259" key="2">
    <source>
        <dbReference type="Pfam" id="PF00769"/>
    </source>
</evidence>
<feature type="compositionally biased region" description="Basic and acidic residues" evidence="1">
    <location>
        <begin position="147"/>
        <end position="164"/>
    </location>
</feature>
<evidence type="ECO:0008006" key="6">
    <source>
        <dbReference type="Google" id="ProtNLM"/>
    </source>
</evidence>
<feature type="domain" description="Ezrin/radixin/moesin alpha-helical" evidence="3">
    <location>
        <begin position="2"/>
        <end position="98"/>
    </location>
</feature>
<feature type="region of interest" description="Disordered" evidence="1">
    <location>
        <begin position="1"/>
        <end position="53"/>
    </location>
</feature>
<accession>A0ABV0Q0Z4</accession>
<organism evidence="4 5">
    <name type="scientific">Goodea atripinnis</name>
    <dbReference type="NCBI Taxonomy" id="208336"/>
    <lineage>
        <taxon>Eukaryota</taxon>
        <taxon>Metazoa</taxon>
        <taxon>Chordata</taxon>
        <taxon>Craniata</taxon>
        <taxon>Vertebrata</taxon>
        <taxon>Euteleostomi</taxon>
        <taxon>Actinopterygii</taxon>
        <taxon>Neopterygii</taxon>
        <taxon>Teleostei</taxon>
        <taxon>Neoteleostei</taxon>
        <taxon>Acanthomorphata</taxon>
        <taxon>Ovalentaria</taxon>
        <taxon>Atherinomorphae</taxon>
        <taxon>Cyprinodontiformes</taxon>
        <taxon>Goodeidae</taxon>
        <taxon>Goodea</taxon>
    </lineage>
</organism>
<dbReference type="EMBL" id="JAHRIO010092813">
    <property type="protein sequence ID" value="MEQ2189399.1"/>
    <property type="molecule type" value="Genomic_DNA"/>
</dbReference>
<dbReference type="SUPFAM" id="SSF48678">
    <property type="entry name" value="Moesin tail domain"/>
    <property type="match status" value="1"/>
</dbReference>
<dbReference type="Pfam" id="PF20492">
    <property type="entry name" value="ERM_helical"/>
    <property type="match status" value="1"/>
</dbReference>
<dbReference type="Pfam" id="PF00769">
    <property type="entry name" value="ERM_C"/>
    <property type="match status" value="1"/>
</dbReference>
<proteinExistence type="predicted"/>
<feature type="region of interest" description="Disordered" evidence="1">
    <location>
        <begin position="77"/>
        <end position="99"/>
    </location>
</feature>
<dbReference type="Proteomes" id="UP001476798">
    <property type="component" value="Unassembled WGS sequence"/>
</dbReference>
<name>A0ABV0Q0Z4_9TELE</name>
<reference evidence="4 5" key="1">
    <citation type="submission" date="2021-06" db="EMBL/GenBank/DDBJ databases">
        <authorList>
            <person name="Palmer J.M."/>
        </authorList>
    </citation>
    <scope>NUCLEOTIDE SEQUENCE [LARGE SCALE GENOMIC DNA]</scope>
    <source>
        <strain evidence="4 5">GA_2019</strain>
        <tissue evidence="4">Muscle</tissue>
    </source>
</reference>